<protein>
    <submittedName>
        <fullName evidence="6">Bacterial regulatory protein, luxR family</fullName>
    </submittedName>
    <submittedName>
        <fullName evidence="5">Transcriptional regulatory protein DegU</fullName>
    </submittedName>
</protein>
<dbReference type="InterPro" id="IPR036388">
    <property type="entry name" value="WH-like_DNA-bd_sf"/>
</dbReference>
<evidence type="ECO:0000256" key="3">
    <source>
        <dbReference type="ARBA" id="ARBA00023163"/>
    </source>
</evidence>
<dbReference type="InterPro" id="IPR016032">
    <property type="entry name" value="Sig_transdc_resp-reg_C-effctor"/>
</dbReference>
<accession>A0A161YEQ8</accession>
<dbReference type="GO" id="GO:0003677">
    <property type="term" value="F:DNA binding"/>
    <property type="evidence" value="ECO:0007669"/>
    <property type="project" value="UniProtKB-KW"/>
</dbReference>
<organism evidence="5 7">
    <name type="scientific">Oerskovia enterophila</name>
    <dbReference type="NCBI Taxonomy" id="43678"/>
    <lineage>
        <taxon>Bacteria</taxon>
        <taxon>Bacillati</taxon>
        <taxon>Actinomycetota</taxon>
        <taxon>Actinomycetes</taxon>
        <taxon>Micrococcales</taxon>
        <taxon>Cellulomonadaceae</taxon>
        <taxon>Oerskovia</taxon>
    </lineage>
</organism>
<sequence length="94" mass="9979">MVDRELSEIVGTPQDGGRSVLTTVQVSILSGLSAGLTDEAIAGRLGISVRTCRRHVATLFQVLGATSRFQAGVLAAQRGWVARRVRHRPEGAPS</sequence>
<evidence type="ECO:0000256" key="1">
    <source>
        <dbReference type="ARBA" id="ARBA00023015"/>
    </source>
</evidence>
<dbReference type="PRINTS" id="PR00038">
    <property type="entry name" value="HTHLUXR"/>
</dbReference>
<dbReference type="CDD" id="cd06170">
    <property type="entry name" value="LuxR_C_like"/>
    <property type="match status" value="1"/>
</dbReference>
<reference evidence="6 8" key="2">
    <citation type="submission" date="2016-06" db="EMBL/GenBank/DDBJ databases">
        <title>Genome sequence of Oerskovia enterophila DSM 43852.</title>
        <authorList>
            <person name="Poehlein A."/>
            <person name="Jag V."/>
            <person name="Bengelsdorf F.R."/>
            <person name="Daniel R."/>
            <person name="Duerre P."/>
        </authorList>
    </citation>
    <scope>NUCLEOTIDE SEQUENCE [LARGE SCALE GENOMIC DNA]</scope>
    <source>
        <strain evidence="6 8">DSM 43852</strain>
    </source>
</reference>
<dbReference type="EMBL" id="LRIE01000081">
    <property type="protein sequence ID" value="KZM34308.1"/>
    <property type="molecule type" value="Genomic_DNA"/>
</dbReference>
<keyword evidence="8" id="KW-1185">Reference proteome</keyword>
<evidence type="ECO:0000259" key="4">
    <source>
        <dbReference type="PROSITE" id="PS50043"/>
    </source>
</evidence>
<keyword evidence="3" id="KW-0804">Transcription</keyword>
<dbReference type="PROSITE" id="PS50043">
    <property type="entry name" value="HTH_LUXR_2"/>
    <property type="match status" value="1"/>
</dbReference>
<evidence type="ECO:0000313" key="8">
    <source>
        <dbReference type="Proteomes" id="UP000093412"/>
    </source>
</evidence>
<dbReference type="GO" id="GO:0006355">
    <property type="term" value="P:regulation of DNA-templated transcription"/>
    <property type="evidence" value="ECO:0007669"/>
    <property type="project" value="InterPro"/>
</dbReference>
<dbReference type="Proteomes" id="UP000076447">
    <property type="component" value="Unassembled WGS sequence"/>
</dbReference>
<evidence type="ECO:0000313" key="5">
    <source>
        <dbReference type="EMBL" id="KZM34308.1"/>
    </source>
</evidence>
<dbReference type="InterPro" id="IPR000792">
    <property type="entry name" value="Tscrpt_reg_LuxR_C"/>
</dbReference>
<gene>
    <name evidence="5" type="primary">degU_4</name>
    <name evidence="6" type="ORF">OERS_25990</name>
    <name evidence="5" type="ORF">OJAG_31400</name>
</gene>
<dbReference type="Gene3D" id="1.10.10.10">
    <property type="entry name" value="Winged helix-like DNA-binding domain superfamily/Winged helix DNA-binding domain"/>
    <property type="match status" value="1"/>
</dbReference>
<keyword evidence="2" id="KW-0238">DNA-binding</keyword>
<name>A0A161YEQ8_9CELL</name>
<dbReference type="PATRIC" id="fig|43678.3.peg.3296"/>
<evidence type="ECO:0000313" key="6">
    <source>
        <dbReference type="EMBL" id="OCI30729.1"/>
    </source>
</evidence>
<dbReference type="Pfam" id="PF00196">
    <property type="entry name" value="GerE"/>
    <property type="match status" value="1"/>
</dbReference>
<dbReference type="SUPFAM" id="SSF46894">
    <property type="entry name" value="C-terminal effector domain of the bipartite response regulators"/>
    <property type="match status" value="1"/>
</dbReference>
<dbReference type="AlphaFoldDB" id="A0A161YEQ8"/>
<reference evidence="5 7" key="1">
    <citation type="submission" date="2016-01" db="EMBL/GenBank/DDBJ databases">
        <title>Genome sequence of Oerskovia enterophila VJag, an agar and cellulose degrading bacterium.</title>
        <authorList>
            <person name="Poehlein A."/>
            <person name="Jag V."/>
            <person name="Bengelsdorf F."/>
            <person name="Duerre P."/>
            <person name="Daniel R."/>
        </authorList>
    </citation>
    <scope>NUCLEOTIDE SEQUENCE [LARGE SCALE GENOMIC DNA]</scope>
    <source>
        <strain evidence="5 7">VJag</strain>
    </source>
</reference>
<dbReference type="InterPro" id="IPR039420">
    <property type="entry name" value="WalR-like"/>
</dbReference>
<dbReference type="OrthoDB" id="5932488at2"/>
<dbReference type="Proteomes" id="UP000093412">
    <property type="component" value="Unassembled WGS sequence"/>
</dbReference>
<dbReference type="PANTHER" id="PTHR43214:SF24">
    <property type="entry name" value="TRANSCRIPTIONAL REGULATORY PROTEIN NARL-RELATED"/>
    <property type="match status" value="1"/>
</dbReference>
<evidence type="ECO:0000313" key="7">
    <source>
        <dbReference type="Proteomes" id="UP000076447"/>
    </source>
</evidence>
<evidence type="ECO:0000256" key="2">
    <source>
        <dbReference type="ARBA" id="ARBA00023125"/>
    </source>
</evidence>
<feature type="domain" description="HTH luxR-type" evidence="4">
    <location>
        <begin position="14"/>
        <end position="79"/>
    </location>
</feature>
<dbReference type="SMART" id="SM00421">
    <property type="entry name" value="HTH_LUXR"/>
    <property type="match status" value="1"/>
</dbReference>
<dbReference type="RefSeq" id="WP_056654161.1">
    <property type="nucleotide sequence ID" value="NZ_JBIVFZ010000005.1"/>
</dbReference>
<keyword evidence="1" id="KW-0805">Transcription regulation</keyword>
<dbReference type="PANTHER" id="PTHR43214">
    <property type="entry name" value="TWO-COMPONENT RESPONSE REGULATOR"/>
    <property type="match status" value="1"/>
</dbReference>
<comment type="caution">
    <text evidence="5">The sequence shown here is derived from an EMBL/GenBank/DDBJ whole genome shotgun (WGS) entry which is preliminary data.</text>
</comment>
<dbReference type="EMBL" id="MAQA01000030">
    <property type="protein sequence ID" value="OCI30729.1"/>
    <property type="molecule type" value="Genomic_DNA"/>
</dbReference>
<proteinExistence type="predicted"/>
<dbReference type="STRING" id="43678.OJAG_31400"/>